<comment type="caution">
    <text evidence="1">The sequence shown here is derived from an EMBL/GenBank/DDBJ whole genome shotgun (WGS) entry which is preliminary data.</text>
</comment>
<name>A0ABT8EKB9_9BURK</name>
<proteinExistence type="predicted"/>
<evidence type="ECO:0000313" key="1">
    <source>
        <dbReference type="EMBL" id="MDN4121717.1"/>
    </source>
</evidence>
<sequence length="180" mass="19304">MAKTGLSVDFKQALKALDSLAEASKSHLSRSMAVATGKVLRDEAKVRAPVFDGSTALAGGANAIKPPRPGALREAIYLAFSDNRSSPSDGRFVYSVSWNSSTAPHGHLLEFGHWRYNEIHPGGFPTKKPLDSPQWVAAIPFLRPAHDAAVDRAMRAGLERGKERATELLADPSLLEGFGA</sequence>
<accession>A0ABT8EKB9</accession>
<dbReference type="RefSeq" id="WP_266124384.1">
    <property type="nucleotide sequence ID" value="NZ_JAJHNU010000002.1"/>
</dbReference>
<evidence type="ECO:0000313" key="2">
    <source>
        <dbReference type="Proteomes" id="UP001168613"/>
    </source>
</evidence>
<protein>
    <submittedName>
        <fullName evidence="1">HK97 gp10 family phage protein</fullName>
    </submittedName>
</protein>
<dbReference type="EMBL" id="JAJHNU010000002">
    <property type="protein sequence ID" value="MDN4121717.1"/>
    <property type="molecule type" value="Genomic_DNA"/>
</dbReference>
<dbReference type="Proteomes" id="UP001168613">
    <property type="component" value="Unassembled WGS sequence"/>
</dbReference>
<gene>
    <name evidence="1" type="ORF">LMS43_10485</name>
</gene>
<reference evidence="1" key="1">
    <citation type="submission" date="2021-11" db="EMBL/GenBank/DDBJ databases">
        <title>Draft genome sequence of Alcaligenes endophyticus type strain CCUG 75668T.</title>
        <authorList>
            <person name="Salva-Serra F."/>
            <person name="Duran R.E."/>
            <person name="Seeger M."/>
            <person name="Moore E.R.B."/>
            <person name="Jaen-Luchoro D."/>
        </authorList>
    </citation>
    <scope>NUCLEOTIDE SEQUENCE</scope>
    <source>
        <strain evidence="1">CCUG 75668</strain>
    </source>
</reference>
<keyword evidence="2" id="KW-1185">Reference proteome</keyword>
<organism evidence="1 2">
    <name type="scientific">Alcaligenes endophyticus</name>
    <dbReference type="NCBI Taxonomy" id="1929088"/>
    <lineage>
        <taxon>Bacteria</taxon>
        <taxon>Pseudomonadati</taxon>
        <taxon>Pseudomonadota</taxon>
        <taxon>Betaproteobacteria</taxon>
        <taxon>Burkholderiales</taxon>
        <taxon>Alcaligenaceae</taxon>
        <taxon>Alcaligenes</taxon>
    </lineage>
</organism>